<dbReference type="Pfam" id="PF13454">
    <property type="entry name" value="NAD_binding_9"/>
    <property type="match status" value="1"/>
</dbReference>
<dbReference type="RefSeq" id="WP_117356154.1">
    <property type="nucleotide sequence ID" value="NZ_QURH01000085.1"/>
</dbReference>
<gene>
    <name evidence="3" type="ORF">DZF91_04065</name>
</gene>
<dbReference type="SUPFAM" id="SSF51905">
    <property type="entry name" value="FAD/NAD(P)-binding domain"/>
    <property type="match status" value="2"/>
</dbReference>
<organism evidence="3 4">
    <name type="scientific">Actinomadura logoneensis</name>
    <dbReference type="NCBI Taxonomy" id="2293572"/>
    <lineage>
        <taxon>Bacteria</taxon>
        <taxon>Bacillati</taxon>
        <taxon>Actinomycetota</taxon>
        <taxon>Actinomycetes</taxon>
        <taxon>Streptosporangiales</taxon>
        <taxon>Thermomonosporaceae</taxon>
        <taxon>Actinomadura</taxon>
    </lineage>
</organism>
<evidence type="ECO:0000256" key="1">
    <source>
        <dbReference type="SAM" id="Coils"/>
    </source>
</evidence>
<proteinExistence type="predicted"/>
<evidence type="ECO:0000313" key="3">
    <source>
        <dbReference type="EMBL" id="RFU42898.1"/>
    </source>
</evidence>
<dbReference type="InterPro" id="IPR038732">
    <property type="entry name" value="HpyO/CreE_NAD-binding"/>
</dbReference>
<dbReference type="Proteomes" id="UP000261811">
    <property type="component" value="Unassembled WGS sequence"/>
</dbReference>
<evidence type="ECO:0000259" key="2">
    <source>
        <dbReference type="Pfam" id="PF13454"/>
    </source>
</evidence>
<accession>A0A372JU72</accession>
<dbReference type="PANTHER" id="PTHR40254:SF1">
    <property type="entry name" value="BLR0577 PROTEIN"/>
    <property type="match status" value="1"/>
</dbReference>
<dbReference type="InterPro" id="IPR036188">
    <property type="entry name" value="FAD/NAD-bd_sf"/>
</dbReference>
<feature type="domain" description="FAD-dependent urate hydroxylase HpyO/Asp monooxygenase CreE-like FAD/NAD(P)-binding" evidence="2">
    <location>
        <begin position="4"/>
        <end position="148"/>
    </location>
</feature>
<keyword evidence="1" id="KW-0175">Coiled coil</keyword>
<evidence type="ECO:0000313" key="4">
    <source>
        <dbReference type="Proteomes" id="UP000261811"/>
    </source>
</evidence>
<feature type="coiled-coil region" evidence="1">
    <location>
        <begin position="250"/>
        <end position="277"/>
    </location>
</feature>
<dbReference type="AlphaFoldDB" id="A0A372JU72"/>
<protein>
    <recommendedName>
        <fullName evidence="2">FAD-dependent urate hydroxylase HpyO/Asp monooxygenase CreE-like FAD/NAD(P)-binding domain-containing protein</fullName>
    </recommendedName>
</protein>
<reference evidence="3 4" key="1">
    <citation type="submission" date="2018-08" db="EMBL/GenBank/DDBJ databases">
        <title>Actinomadura jelena sp. nov., a novel Actinomycete isolated from soil in Chad.</title>
        <authorList>
            <person name="Shi L."/>
        </authorList>
    </citation>
    <scope>NUCLEOTIDE SEQUENCE [LARGE SCALE GENOMIC DNA]</scope>
    <source>
        <strain evidence="3 4">NEAU-G17</strain>
    </source>
</reference>
<dbReference type="Gene3D" id="3.50.50.60">
    <property type="entry name" value="FAD/NAD(P)-binding domain"/>
    <property type="match status" value="1"/>
</dbReference>
<dbReference type="EMBL" id="QURH01000085">
    <property type="protein sequence ID" value="RFU42898.1"/>
    <property type="molecule type" value="Genomic_DNA"/>
</dbReference>
<dbReference type="OrthoDB" id="101972at2"/>
<dbReference type="PANTHER" id="PTHR40254">
    <property type="entry name" value="BLR0577 PROTEIN"/>
    <property type="match status" value="1"/>
</dbReference>
<comment type="caution">
    <text evidence="3">The sequence shown here is derived from an EMBL/GenBank/DDBJ whole genome shotgun (WGS) entry which is preliminary data.</text>
</comment>
<dbReference type="InterPro" id="IPR052189">
    <property type="entry name" value="L-asp_N-monooxygenase_NS-form"/>
</dbReference>
<keyword evidence="4" id="KW-1185">Reference proteome</keyword>
<sequence>MRIAIIGAGPAAVALIDTLTRPGADVPEITVFDPAPHPWRGRPYAPDLDSVLVNVPPALMSVRPDDPQHYASWLGGRGAAYHDPLLGAPLVPRGLYGEYLEETAEKAVAAGDVRLVPARAVAVTGDLRVRTEDGREHDTDRLVLCVGSGTPADLYGLGGAPGHIGDPYPLSRTLPDVRPDASVAIIGSRLTAVDVAVSLAARGHDGPIHLLSRGGMLPHVWQRPDGWRPEHLTPEAVRALGAEVTLAALRELLRAELDGLGEDLADLEADLRAAATEDPAARLRRQIEEVASPLQARRLLQDACHTVMPEAWPLLPEADRALLRRHARLAVSVASPMVPVNAVRLLSLYDSGQLTSVAGVRSVVSADGGFRIEDAGGTRHADVVVNAVNPPPGSVPAPAAELVAAMLAGRLAARHPDGGIVPADPRVHVVGDLRGGRPFLTGGIPDVAGAAARAARALMRG</sequence>
<name>A0A372JU72_9ACTN</name>